<feature type="signal peptide" evidence="1">
    <location>
        <begin position="1"/>
        <end position="21"/>
    </location>
</feature>
<protein>
    <submittedName>
        <fullName evidence="3">Uncharacterized protein</fullName>
    </submittedName>
</protein>
<sequence length="94" mass="10591">MQQFPLAVLVFCAVAILSVLSFEKKSDMSEFASAINGASRLRYGKRSFDYGSFLPMKSIKDSEDYDEPTYAVYVKRAPLTNKLIQSLNGAERLR</sequence>
<evidence type="ECO:0000313" key="3">
    <source>
        <dbReference type="WBParaSite" id="Hba_16449"/>
    </source>
</evidence>
<feature type="chain" id="PRO_5009311168" evidence="1">
    <location>
        <begin position="22"/>
        <end position="94"/>
    </location>
</feature>
<accession>A0A1I7XG38</accession>
<reference evidence="3" key="1">
    <citation type="submission" date="2016-11" db="UniProtKB">
        <authorList>
            <consortium name="WormBaseParasite"/>
        </authorList>
    </citation>
    <scope>IDENTIFICATION</scope>
</reference>
<dbReference type="Proteomes" id="UP000095283">
    <property type="component" value="Unplaced"/>
</dbReference>
<keyword evidence="2" id="KW-1185">Reference proteome</keyword>
<evidence type="ECO:0000256" key="1">
    <source>
        <dbReference type="SAM" id="SignalP"/>
    </source>
</evidence>
<keyword evidence="1" id="KW-0732">Signal</keyword>
<name>A0A1I7XG38_HETBA</name>
<dbReference type="AlphaFoldDB" id="A0A1I7XG38"/>
<organism evidence="2 3">
    <name type="scientific">Heterorhabditis bacteriophora</name>
    <name type="common">Entomopathogenic nematode worm</name>
    <dbReference type="NCBI Taxonomy" id="37862"/>
    <lineage>
        <taxon>Eukaryota</taxon>
        <taxon>Metazoa</taxon>
        <taxon>Ecdysozoa</taxon>
        <taxon>Nematoda</taxon>
        <taxon>Chromadorea</taxon>
        <taxon>Rhabditida</taxon>
        <taxon>Rhabditina</taxon>
        <taxon>Rhabditomorpha</taxon>
        <taxon>Strongyloidea</taxon>
        <taxon>Heterorhabditidae</taxon>
        <taxon>Heterorhabditis</taxon>
    </lineage>
</organism>
<proteinExistence type="predicted"/>
<dbReference type="WBParaSite" id="Hba_16449">
    <property type="protein sequence ID" value="Hba_16449"/>
    <property type="gene ID" value="Hba_16449"/>
</dbReference>
<evidence type="ECO:0000313" key="2">
    <source>
        <dbReference type="Proteomes" id="UP000095283"/>
    </source>
</evidence>